<gene>
    <name evidence="3" type="ORF">U27_06316</name>
</gene>
<dbReference type="EMBL" id="DF820470">
    <property type="protein sequence ID" value="GAK59332.1"/>
    <property type="molecule type" value="Genomic_DNA"/>
</dbReference>
<feature type="domain" description="CRISPR type III-associated protein" evidence="2">
    <location>
        <begin position="7"/>
        <end position="214"/>
    </location>
</feature>
<keyword evidence="1" id="KW-0051">Antiviral defense</keyword>
<keyword evidence="4" id="KW-1185">Reference proteome</keyword>
<evidence type="ECO:0000259" key="2">
    <source>
        <dbReference type="Pfam" id="PF03787"/>
    </source>
</evidence>
<dbReference type="AlphaFoldDB" id="A0A081C427"/>
<evidence type="ECO:0000256" key="1">
    <source>
        <dbReference type="ARBA" id="ARBA00023118"/>
    </source>
</evidence>
<evidence type="ECO:0000313" key="3">
    <source>
        <dbReference type="EMBL" id="GAK59332.1"/>
    </source>
</evidence>
<dbReference type="STRING" id="1499967.U27_06316"/>
<accession>A0A081C427</accession>
<name>A0A081C427_VECG1</name>
<evidence type="ECO:0000313" key="4">
    <source>
        <dbReference type="Proteomes" id="UP000030661"/>
    </source>
</evidence>
<sequence>MHAITYTITTLAPVVIAARYGDMNLINTEQYLPGTSVLGLLAHRVLTCKRLSSAQALTDEHFYRWFLRGDLKIENAYIVSSEEHENRRIHFPTPISIHHEKHYDKRIHDLLYVDDDFREQTKHLGKFCSIERSEIYTKQVETELNFHHARDREKGRPREGMIFTYEAIAKDQTFQGEIRGKFEDLNAFIEVCKSDKFEWIAYIGRSKNAQYGQVKIELSEQVIKPEVTIQIQPQISLTLLSDAIVYNDWGFPTTDPDLLLQQYLPGAKTIKAVIKINSVENFISVWRLKKPSETCFAAGSTFLLDINACDVEQLSELEQTGIGERTHEGFGQCKFGWQVEENPVVYSCDESTENEESSCNLPEPQFPMPPKVIEILKMVAQDTFKKQAEWMALRELDGFKRRFPSSATFISRLQAIAKNSRSQTELAKTLSELVKRKPARDKLEACHNGEKTLFEFLSEHPNQIKTILRQSDNHKLRMLCHDIGYDAEADQALETTLFHLYFDTFFAMMRKQVAKGGK</sequence>
<dbReference type="HOGENOM" id="CLU_022984_0_0_0"/>
<dbReference type="GO" id="GO:0051607">
    <property type="term" value="P:defense response to virus"/>
    <property type="evidence" value="ECO:0007669"/>
    <property type="project" value="UniProtKB-KW"/>
</dbReference>
<dbReference type="InterPro" id="IPR005537">
    <property type="entry name" value="RAMP_III_fam"/>
</dbReference>
<protein>
    <recommendedName>
        <fullName evidence="2">CRISPR type III-associated protein domain-containing protein</fullName>
    </recommendedName>
</protein>
<dbReference type="Pfam" id="PF03787">
    <property type="entry name" value="RAMPs"/>
    <property type="match status" value="1"/>
</dbReference>
<dbReference type="Proteomes" id="UP000030661">
    <property type="component" value="Unassembled WGS sequence"/>
</dbReference>
<dbReference type="eggNOG" id="COG1337">
    <property type="taxonomic scope" value="Bacteria"/>
</dbReference>
<proteinExistence type="predicted"/>
<reference evidence="3 4" key="1">
    <citation type="journal article" date="2015" name="PeerJ">
        <title>First genomic representation of candidate bacterial phylum KSB3 points to enhanced environmental sensing as a trigger of wastewater bulking.</title>
        <authorList>
            <person name="Sekiguchi Y."/>
            <person name="Ohashi A."/>
            <person name="Parks D.H."/>
            <person name="Yamauchi T."/>
            <person name="Tyson G.W."/>
            <person name="Hugenholtz P."/>
        </authorList>
    </citation>
    <scope>NUCLEOTIDE SEQUENCE [LARGE SCALE GENOMIC DNA]</scope>
</reference>
<organism evidence="3 4">
    <name type="scientific">Vecturithrix granuli</name>
    <dbReference type="NCBI Taxonomy" id="1499967"/>
    <lineage>
        <taxon>Bacteria</taxon>
        <taxon>Candidatus Moduliflexota</taxon>
        <taxon>Candidatus Vecturitrichia</taxon>
        <taxon>Candidatus Vecturitrichales</taxon>
        <taxon>Candidatus Vecturitrichaceae</taxon>
        <taxon>Candidatus Vecturithrix</taxon>
    </lineage>
</organism>